<organism evidence="1">
    <name type="scientific">Siphoviridae sp. ctmTU3</name>
    <dbReference type="NCBI Taxonomy" id="2826453"/>
    <lineage>
        <taxon>Viruses</taxon>
        <taxon>Duplodnaviria</taxon>
        <taxon>Heunggongvirae</taxon>
        <taxon>Uroviricota</taxon>
        <taxon>Caudoviricetes</taxon>
    </lineage>
</organism>
<evidence type="ECO:0008006" key="2">
    <source>
        <dbReference type="Google" id="ProtNLM"/>
    </source>
</evidence>
<accession>A0A8S5NHY6</accession>
<evidence type="ECO:0000313" key="1">
    <source>
        <dbReference type="EMBL" id="DAD93930.1"/>
    </source>
</evidence>
<reference evidence="1" key="1">
    <citation type="journal article" date="2021" name="Proc. Natl. Acad. Sci. U.S.A.">
        <title>A Catalog of Tens of Thousands of Viruses from Human Metagenomes Reveals Hidden Associations with Chronic Diseases.</title>
        <authorList>
            <person name="Tisza M.J."/>
            <person name="Buck C.B."/>
        </authorList>
    </citation>
    <scope>NUCLEOTIDE SEQUENCE</scope>
    <source>
        <strain evidence="1">CtmTU3</strain>
    </source>
</reference>
<sequence length="213" mass="24591">MANRETSIAYENLNRRIFPGVGEYGIPQIKPEAFEGNCEFVGFNYARGKCSNPEEKAVHFFLDDYQFDALWRNPDRYVDKLSKFRYILTPDFSTYTDFPKAIQIYNHYRKHWIGAYLQEYGCRVIPTISWSTPDSYGWCFDGEPESGTVAVSSVGCMNGKKKKELFLSGYNAMIERLHPESIIFYGKVPEECKGNIVRIKPFSDRFSKAICEG</sequence>
<dbReference type="EMBL" id="BK015169">
    <property type="protein sequence ID" value="DAD93930.1"/>
    <property type="molecule type" value="Genomic_DNA"/>
</dbReference>
<dbReference type="InterPro" id="IPR025530">
    <property type="entry name" value="DUF4417"/>
</dbReference>
<dbReference type="Pfam" id="PF14386">
    <property type="entry name" value="DUF4417"/>
    <property type="match status" value="1"/>
</dbReference>
<proteinExistence type="predicted"/>
<name>A0A8S5NHY6_9CAUD</name>
<protein>
    <recommendedName>
        <fullName evidence="2">DUF4417 domain-containing protein</fullName>
    </recommendedName>
</protein>